<dbReference type="Proteomes" id="UP000680020">
    <property type="component" value="Unassembled WGS sequence"/>
</dbReference>
<dbReference type="EMBL" id="JAGIBU010000001">
    <property type="protein sequence ID" value="MBS7823802.1"/>
    <property type="molecule type" value="Genomic_DNA"/>
</dbReference>
<proteinExistence type="predicted"/>
<accession>A0AB35BVF5</accession>
<name>A0AB35BVF5_9GAMM</name>
<organism evidence="1 2">
    <name type="scientific">Wohlfahrtiimonas chitiniclastica</name>
    <dbReference type="NCBI Taxonomy" id="400946"/>
    <lineage>
        <taxon>Bacteria</taxon>
        <taxon>Pseudomonadati</taxon>
        <taxon>Pseudomonadota</taxon>
        <taxon>Gammaproteobacteria</taxon>
        <taxon>Cardiobacteriales</taxon>
        <taxon>Ignatzschineriaceae</taxon>
        <taxon>Wohlfahrtiimonas</taxon>
    </lineage>
</organism>
<evidence type="ECO:0000313" key="2">
    <source>
        <dbReference type="Proteomes" id="UP000680020"/>
    </source>
</evidence>
<protein>
    <submittedName>
        <fullName evidence="1">Uncharacterized protein</fullName>
    </submittedName>
</protein>
<dbReference type="RefSeq" id="WP_213402075.1">
    <property type="nucleotide sequence ID" value="NZ_JAGIBS010000001.1"/>
</dbReference>
<sequence length="230" mass="26970">MKERLRQLNQFYLPPLTKLYFERAALEKIVNHVPLFVRISDPDSWLMQSAYQMYRNLSKEALSDRLDQLIDYLTTEANSVFEGQQGLVVHDSVPYIEWRMGQKFCAITDLLGKPTLFMDLHDLSADSEQLSKSINHLQSVWEDQLQIVLMGEIHTYPAMTQYENLMLIDPTRVTHPHFVERFRFKPRNLSMFSFGSKPFFLMNGQGKLLSFFSKQDQSVLVEEVKKQLKL</sequence>
<evidence type="ECO:0000313" key="1">
    <source>
        <dbReference type="EMBL" id="MBS7823802.1"/>
    </source>
</evidence>
<gene>
    <name evidence="1" type="ORF">J7561_01130</name>
</gene>
<reference evidence="1" key="1">
    <citation type="submission" date="2021-03" db="EMBL/GenBank/DDBJ databases">
        <title>Identification and antibiotic profiling of Wohlfahrtiimonas chitiniclastica, an underestimated human pathogen.</title>
        <authorList>
            <person name="Kopf A."/>
            <person name="Bunk B."/>
            <person name="Coldewey S."/>
            <person name="Gunzer F."/>
            <person name="Riedel T."/>
            <person name="Schroettner P."/>
        </authorList>
    </citation>
    <scope>NUCLEOTIDE SEQUENCE</scope>
    <source>
        <strain evidence="1">DSM 100917</strain>
    </source>
</reference>
<dbReference type="AlphaFoldDB" id="A0AB35BVF5"/>
<comment type="caution">
    <text evidence="1">The sequence shown here is derived from an EMBL/GenBank/DDBJ whole genome shotgun (WGS) entry which is preliminary data.</text>
</comment>